<dbReference type="InterPro" id="IPR033489">
    <property type="entry name" value="RBBP6"/>
</dbReference>
<dbReference type="GO" id="GO:0006397">
    <property type="term" value="P:mRNA processing"/>
    <property type="evidence" value="ECO:0007669"/>
    <property type="project" value="InterPro"/>
</dbReference>
<feature type="compositionally biased region" description="Basic and acidic residues" evidence="7">
    <location>
        <begin position="1369"/>
        <end position="1381"/>
    </location>
</feature>
<feature type="region of interest" description="Disordered" evidence="7">
    <location>
        <begin position="601"/>
        <end position="733"/>
    </location>
</feature>
<feature type="region of interest" description="Disordered" evidence="7">
    <location>
        <begin position="473"/>
        <end position="530"/>
    </location>
</feature>
<feature type="domain" description="CCHC-type" evidence="9">
    <location>
        <begin position="167"/>
        <end position="181"/>
    </location>
</feature>
<feature type="region of interest" description="Disordered" evidence="7">
    <location>
        <begin position="330"/>
        <end position="453"/>
    </location>
</feature>
<dbReference type="PANTHER" id="PTHR15439:SF0">
    <property type="entry name" value="CELL DIVISION CYCLE AND APOPTOSIS REGULATOR PROTEIN 1-RELATED"/>
    <property type="match status" value="1"/>
</dbReference>
<feature type="compositionally biased region" description="Basic residues" evidence="7">
    <location>
        <begin position="641"/>
        <end position="657"/>
    </location>
</feature>
<dbReference type="GO" id="GO:0005634">
    <property type="term" value="C:nucleus"/>
    <property type="evidence" value="ECO:0007669"/>
    <property type="project" value="UniProtKB-SubCell"/>
</dbReference>
<dbReference type="GO" id="GO:0008270">
    <property type="term" value="F:zinc ion binding"/>
    <property type="evidence" value="ECO:0007669"/>
    <property type="project" value="UniProtKB-KW"/>
</dbReference>
<evidence type="ECO:0000256" key="3">
    <source>
        <dbReference type="ARBA" id="ARBA00022771"/>
    </source>
</evidence>
<evidence type="ECO:0000259" key="8">
    <source>
        <dbReference type="PROSITE" id="PS50089"/>
    </source>
</evidence>
<evidence type="ECO:0000259" key="9">
    <source>
        <dbReference type="PROSITE" id="PS50158"/>
    </source>
</evidence>
<keyword evidence="2" id="KW-0479">Metal-binding</keyword>
<feature type="compositionally biased region" description="Basic and acidic residues" evidence="7">
    <location>
        <begin position="1077"/>
        <end position="1118"/>
    </location>
</feature>
<feature type="compositionally biased region" description="Low complexity" evidence="7">
    <location>
        <begin position="810"/>
        <end position="821"/>
    </location>
</feature>
<feature type="compositionally biased region" description="Low complexity" evidence="7">
    <location>
        <begin position="675"/>
        <end position="687"/>
    </location>
</feature>
<organism evidence="11 12">
    <name type="scientific">Poecilia latipinna</name>
    <name type="common">sailfin molly</name>
    <dbReference type="NCBI Taxonomy" id="48699"/>
    <lineage>
        <taxon>Eukaryota</taxon>
        <taxon>Metazoa</taxon>
        <taxon>Chordata</taxon>
        <taxon>Craniata</taxon>
        <taxon>Vertebrata</taxon>
        <taxon>Euteleostomi</taxon>
        <taxon>Actinopterygii</taxon>
        <taxon>Neopterygii</taxon>
        <taxon>Teleostei</taxon>
        <taxon>Neoteleostei</taxon>
        <taxon>Acanthomorphata</taxon>
        <taxon>Ovalentaria</taxon>
        <taxon>Atherinomorphae</taxon>
        <taxon>Cyprinodontiformes</taxon>
        <taxon>Poeciliidae</taxon>
        <taxon>Poeciliinae</taxon>
        <taxon>Poecilia</taxon>
    </lineage>
</organism>
<dbReference type="InterPro" id="IPR013083">
    <property type="entry name" value="Znf_RING/FYVE/PHD"/>
</dbReference>
<dbReference type="Proteomes" id="UP000261500">
    <property type="component" value="Unplaced"/>
</dbReference>
<feature type="compositionally biased region" description="Low complexity" evidence="7">
    <location>
        <begin position="483"/>
        <end position="503"/>
    </location>
</feature>
<evidence type="ECO:0000256" key="6">
    <source>
        <dbReference type="PROSITE-ProRule" id="PRU00047"/>
    </source>
</evidence>
<feature type="compositionally biased region" description="Polar residues" evidence="7">
    <location>
        <begin position="337"/>
        <end position="363"/>
    </location>
</feature>
<sequence>MAHIHYKFSSKLSYDTVVFDGPNISLTDLKKQIMGREKLRAGDCDLQIINAQTKEEFTEDGGHIPKGSSVIVRRIPLIGVKSSSNSKTNHKERSDVQIPKAFGSHRAISESSSTRALSFFSKMQLANLAEADVSEEDKIRVMMNQSSCEMMKMNSKLGPTLPENYSCYRCGNGGHHIRNCPGSGDKNFEAPPRIKKSTGIPRSFMVEVDDPNIKGVMLTSCGRYAIPAIDAEAYAVGKKEKPPFIPQEQPKCEEKEEPIPDELLCLICHDLLSDAVVIPCCGNSYCDDCIRTALLESETHVCPTCGQSDVSPDTLIANKFLRQAVNNFKKERGSGKIQKTSLSQNATPKPSPVPTLTTSTIQNKTKKPLQSPCTEQESMANKPRPEKSPLLSQSAEGRPATPEPSPVENSSESTSTQPEQSLGVTSNNEEPEKTPDDLEAVAPSGLAPNKDLPTAPAQLIPLINSMEGTEQLQTLCVKQSQPSSDSTTRHSGSSTSRDSSVSTYPAGSLTESNSEQHRTPSSSSSYSSLQTTTSPLFCSPPFHTFVPTHQPLSSYLPGYPPTTPAWKLPIPPGAPLTSLCSSSTTSSIPVLIPKEWYRFQRKKKERSPHKRSFSHSVSKSSKSKSSRSYSGSSSRSESRSRSRSRHRSPHSGHRAFHSHSNPCRPFGYKRPRSPTPSSSSSPLSSSHSRSKSSSDHSQKNRHHSKRSGLSGHGSKRRGERSAREARKSSGLKGLSDTSCLELERQCYLQWKKEYQDWYDKYFSNYISQFHHLPFPPPPPPPPLFSQDSFYLKQEGETVRKGDGLPTSEDSNYSGSPPSNSSNDRHSPICHLSSDSCSSPKVNDDQSSPSRCSNDRPFTPSEVQVQLRDNMKESLERDSSLPDSLTKSSEEAGRQKAKTDDSLQAKRKVEDCITLRNEKKKKKPEKSPSPDSSGSINVLRQDERRRKTEPNSCKDGSPLQRKGTASDSLKSTQPLLKPNQPLYKEKREKPKDKTKLETQQEPRKDKGLNSCQNRERKRKTKPSTDSNMSEVHQHPEGSKTSDSKLEQDKKRQKQDEERKKKHKDLPTKTKSSKCLRPKVAEEPKSLESESLKSSDRRAQSTEEEKKESEASPLAKKDIWEGGVKVISQKKISININLDGKRKDEKTEQNCSGSEICTAERTELSKVTEEKATDENTKTKEKGESSPGVKSQEKILFLLKDVRESGNKAASSVDKKDVSMKTPKREEKDGGEKKKREDDDLDLWHCALEGVEDREQKTGKEEKAEREKDGCGDHKSVLRHLEKGGAGRGNGGEAQREDNAARSSSQRSKTKIHRQNDTLKHSSKASLTSSHGAEGSQEATTAGGKPLEEKSNDRAKVTQNEPTQLNLEVPPSKREKTEKDVTKGEVGATPPQPSETRTNIESVEDNEQKSLRSTERARDRNRVTTGGRDQEERNSASAGSYSSVAPSCGGERERDRERTNERRREGERSKPGVREEERRRDWDAPVPKRTAFNSASKDTERRELLRESDQSSSCYSRKPPRSTYVPDQNVAKRHRDASLDIYSQNKDRFYDYSYPRQSADYSYKDRHLGTQHSPPAYSHCRDRSTPSFEPPAGSQRGFTTWEFMQSKNRNEERIQKAEKPGKERKAAAGDEGGRWSRREENAQRLDERRRSSSSSGSSVYSSSSRRSSRDE</sequence>
<dbReference type="GO" id="GO:0061630">
    <property type="term" value="F:ubiquitin protein ligase activity"/>
    <property type="evidence" value="ECO:0007669"/>
    <property type="project" value="InterPro"/>
</dbReference>
<feature type="compositionally biased region" description="Basic and acidic residues" evidence="7">
    <location>
        <begin position="1211"/>
        <end position="1236"/>
    </location>
</feature>
<feature type="compositionally biased region" description="Basic and acidic residues" evidence="7">
    <location>
        <begin position="1344"/>
        <end position="1354"/>
    </location>
</feature>
<feature type="compositionally biased region" description="Basic and acidic residues" evidence="7">
    <location>
        <begin position="1495"/>
        <end position="1507"/>
    </location>
</feature>
<name>A0A3B3VMT4_9TELE</name>
<feature type="compositionally biased region" description="Low complexity" evidence="7">
    <location>
        <begin position="406"/>
        <end position="421"/>
    </location>
</feature>
<dbReference type="SMART" id="SM01180">
    <property type="entry name" value="DWNN"/>
    <property type="match status" value="1"/>
</dbReference>
<feature type="region of interest" description="Disordered" evidence="7">
    <location>
        <begin position="1134"/>
        <end position="1669"/>
    </location>
</feature>
<dbReference type="PROSITE" id="PS51282">
    <property type="entry name" value="DWNN"/>
    <property type="match status" value="1"/>
</dbReference>
<dbReference type="InterPro" id="IPR003613">
    <property type="entry name" value="Ubox_domain"/>
</dbReference>
<dbReference type="STRING" id="48699.ENSPLAP00000026149"/>
<feature type="compositionally biased region" description="Polar residues" evidence="7">
    <location>
        <begin position="473"/>
        <end position="482"/>
    </location>
</feature>
<feature type="compositionally biased region" description="Polar residues" evidence="7">
    <location>
        <begin position="1433"/>
        <end position="1443"/>
    </location>
</feature>
<evidence type="ECO:0000256" key="5">
    <source>
        <dbReference type="ARBA" id="ARBA00023242"/>
    </source>
</evidence>
<feature type="domain" description="DWNN" evidence="10">
    <location>
        <begin position="4"/>
        <end position="76"/>
    </location>
</feature>
<dbReference type="PANTHER" id="PTHR15439">
    <property type="entry name" value="RETINOBLASTOMA-BINDING PROTEIN 6"/>
    <property type="match status" value="1"/>
</dbReference>
<protein>
    <submittedName>
        <fullName evidence="11">RB binding protein 6, ubiquitin ligase</fullName>
    </submittedName>
</protein>
<dbReference type="Pfam" id="PF08783">
    <property type="entry name" value="DWNN"/>
    <property type="match status" value="1"/>
</dbReference>
<dbReference type="Gene3D" id="3.30.40.10">
    <property type="entry name" value="Zinc/RING finger domain, C3HC4 (zinc finger)"/>
    <property type="match status" value="1"/>
</dbReference>
<dbReference type="PROSITE" id="PS50158">
    <property type="entry name" value="ZF_CCHC"/>
    <property type="match status" value="1"/>
</dbReference>
<reference evidence="11" key="1">
    <citation type="submission" date="2025-08" db="UniProtKB">
        <authorList>
            <consortium name="Ensembl"/>
        </authorList>
    </citation>
    <scope>IDENTIFICATION</scope>
</reference>
<evidence type="ECO:0000256" key="7">
    <source>
        <dbReference type="SAM" id="MobiDB-lite"/>
    </source>
</evidence>
<feature type="compositionally biased region" description="Polar residues" evidence="7">
    <location>
        <begin position="1594"/>
        <end position="1605"/>
    </location>
</feature>
<keyword evidence="3 6" id="KW-0863">Zinc-finger</keyword>
<dbReference type="RefSeq" id="XP_014888229.1">
    <property type="nucleotide sequence ID" value="XM_015032743.1"/>
</dbReference>
<dbReference type="InterPro" id="IPR001878">
    <property type="entry name" value="Znf_CCHC"/>
</dbReference>
<evidence type="ECO:0000256" key="2">
    <source>
        <dbReference type="ARBA" id="ARBA00022723"/>
    </source>
</evidence>
<feature type="compositionally biased region" description="Basic residues" evidence="7">
    <location>
        <begin position="601"/>
        <end position="613"/>
    </location>
</feature>
<feature type="compositionally biased region" description="Polar residues" evidence="7">
    <location>
        <begin position="962"/>
        <end position="973"/>
    </location>
</feature>
<feature type="region of interest" description="Disordered" evidence="7">
    <location>
        <begin position="797"/>
        <end position="1120"/>
    </location>
</feature>
<feature type="compositionally biased region" description="Basic and acidic residues" evidence="7">
    <location>
        <begin position="1137"/>
        <end position="1146"/>
    </location>
</feature>
<comment type="subcellular location">
    <subcellularLocation>
        <location evidence="1">Nucleus</location>
    </subcellularLocation>
</comment>
<evidence type="ECO:0000256" key="4">
    <source>
        <dbReference type="ARBA" id="ARBA00022833"/>
    </source>
</evidence>
<dbReference type="InterPro" id="IPR014891">
    <property type="entry name" value="DWNN_domain"/>
</dbReference>
<dbReference type="SUPFAM" id="SSF57850">
    <property type="entry name" value="RING/U-box"/>
    <property type="match status" value="1"/>
</dbReference>
<dbReference type="Pfam" id="PF04564">
    <property type="entry name" value="U-box"/>
    <property type="match status" value="1"/>
</dbReference>
<feature type="domain" description="RING-type" evidence="8">
    <location>
        <begin position="265"/>
        <end position="305"/>
    </location>
</feature>
<proteinExistence type="predicted"/>
<feature type="compositionally biased region" description="Basic and acidic residues" evidence="7">
    <location>
        <begin position="868"/>
        <end position="879"/>
    </location>
</feature>
<feature type="compositionally biased region" description="Low complexity" evidence="7">
    <location>
        <begin position="519"/>
        <end position="530"/>
    </location>
</feature>
<dbReference type="GO" id="GO:0006511">
    <property type="term" value="P:ubiquitin-dependent protein catabolic process"/>
    <property type="evidence" value="ECO:0007669"/>
    <property type="project" value="TreeGrafter"/>
</dbReference>
<keyword evidence="12" id="KW-1185">Reference proteome</keyword>
<dbReference type="Gene3D" id="4.10.60.10">
    <property type="entry name" value="Zinc finger, CCHC-type"/>
    <property type="match status" value="1"/>
</dbReference>
<reference evidence="11" key="2">
    <citation type="submission" date="2025-09" db="UniProtKB">
        <authorList>
            <consortium name="Ensembl"/>
        </authorList>
    </citation>
    <scope>IDENTIFICATION</scope>
</reference>
<feature type="compositionally biased region" description="Low complexity" evidence="7">
    <location>
        <begin position="1650"/>
        <end position="1663"/>
    </location>
</feature>
<dbReference type="PROSITE" id="PS50089">
    <property type="entry name" value="ZF_RING_2"/>
    <property type="match status" value="1"/>
</dbReference>
<evidence type="ECO:0000313" key="11">
    <source>
        <dbReference type="Ensembl" id="ENSPLAP00000026149.1"/>
    </source>
</evidence>
<feature type="compositionally biased region" description="Basic and acidic residues" evidence="7">
    <location>
        <begin position="1448"/>
        <end position="1481"/>
    </location>
</feature>
<dbReference type="Ensembl" id="ENSPLAT00000017909.1">
    <property type="protein sequence ID" value="ENSPLAP00000026149.1"/>
    <property type="gene ID" value="ENSPLAG00000013730.1"/>
</dbReference>
<feature type="compositionally biased region" description="Basic and acidic residues" evidence="7">
    <location>
        <begin position="939"/>
        <end position="948"/>
    </location>
</feature>
<feature type="compositionally biased region" description="Low complexity" evidence="7">
    <location>
        <begin position="626"/>
        <end position="635"/>
    </location>
</feature>
<dbReference type="GeneID" id="106947615"/>
<dbReference type="GO" id="GO:0003676">
    <property type="term" value="F:nucleic acid binding"/>
    <property type="evidence" value="ECO:0007669"/>
    <property type="project" value="InterPro"/>
</dbReference>
<feature type="compositionally biased region" description="Basic and acidic residues" evidence="7">
    <location>
        <begin position="1030"/>
        <end position="1057"/>
    </location>
</feature>
<feature type="compositionally biased region" description="Basic and acidic residues" evidence="7">
    <location>
        <begin position="982"/>
        <end position="1006"/>
    </location>
</feature>
<dbReference type="Gene3D" id="3.10.20.90">
    <property type="entry name" value="Phosphatidylinositol 3-kinase Catalytic Subunit, Chain A, domain 1"/>
    <property type="match status" value="1"/>
</dbReference>
<keyword evidence="4" id="KW-0862">Zinc</keyword>
<accession>A0A3B3VMT4</accession>
<evidence type="ECO:0000313" key="12">
    <source>
        <dbReference type="Proteomes" id="UP000261500"/>
    </source>
</evidence>
<feature type="compositionally biased region" description="Basic and acidic residues" evidence="7">
    <location>
        <begin position="1156"/>
        <end position="1182"/>
    </location>
</feature>
<dbReference type="SMART" id="SM00184">
    <property type="entry name" value="RING"/>
    <property type="match status" value="1"/>
</dbReference>
<evidence type="ECO:0000256" key="1">
    <source>
        <dbReference type="ARBA" id="ARBA00004123"/>
    </source>
</evidence>
<feature type="compositionally biased region" description="Basic and acidic residues" evidence="7">
    <location>
        <begin position="1404"/>
        <end position="1432"/>
    </location>
</feature>
<dbReference type="InterPro" id="IPR001841">
    <property type="entry name" value="Znf_RING"/>
</dbReference>
<dbReference type="GO" id="GO:0016567">
    <property type="term" value="P:protein ubiquitination"/>
    <property type="evidence" value="ECO:0007669"/>
    <property type="project" value="InterPro"/>
</dbReference>
<feature type="compositionally biased region" description="Basic and acidic residues" evidence="7">
    <location>
        <begin position="1606"/>
        <end position="1648"/>
    </location>
</feature>
<feature type="compositionally biased region" description="Basic and acidic residues" evidence="7">
    <location>
        <begin position="1249"/>
        <end position="1283"/>
    </location>
</feature>
<feature type="compositionally biased region" description="Basic and acidic residues" evidence="7">
    <location>
        <begin position="887"/>
        <end position="916"/>
    </location>
</feature>
<feature type="compositionally biased region" description="Polar residues" evidence="7">
    <location>
        <begin position="1355"/>
        <end position="1364"/>
    </location>
</feature>
<keyword evidence="5" id="KW-0539">Nucleus</keyword>
<dbReference type="CDD" id="cd16620">
    <property type="entry name" value="vRING-HC-C4C4_RBBP6"/>
    <property type="match status" value="1"/>
</dbReference>
<evidence type="ECO:0000259" key="10">
    <source>
        <dbReference type="PROSITE" id="PS51282"/>
    </source>
</evidence>
<feature type="compositionally biased region" description="Polar residues" evidence="7">
    <location>
        <begin position="832"/>
        <end position="851"/>
    </location>
</feature>
<dbReference type="GeneTree" id="ENSGT00940000159365"/>